<accession>A0A0K2SVJ5</accession>
<evidence type="ECO:0000313" key="1">
    <source>
        <dbReference type="EMBL" id="CDW17397.1"/>
    </source>
</evidence>
<reference evidence="1" key="1">
    <citation type="submission" date="2014-05" db="EMBL/GenBank/DDBJ databases">
        <authorList>
            <person name="Chronopoulou M."/>
        </authorList>
    </citation>
    <scope>NUCLEOTIDE SEQUENCE</scope>
    <source>
        <tissue evidence="1">Whole organism</tissue>
    </source>
</reference>
<protein>
    <submittedName>
        <fullName evidence="1">Uncharacterized protein</fullName>
    </submittedName>
</protein>
<organism evidence="1">
    <name type="scientific">Lepeophtheirus salmonis</name>
    <name type="common">Salmon louse</name>
    <name type="synonym">Caligus salmonis</name>
    <dbReference type="NCBI Taxonomy" id="72036"/>
    <lineage>
        <taxon>Eukaryota</taxon>
        <taxon>Metazoa</taxon>
        <taxon>Ecdysozoa</taxon>
        <taxon>Arthropoda</taxon>
        <taxon>Crustacea</taxon>
        <taxon>Multicrustacea</taxon>
        <taxon>Hexanauplia</taxon>
        <taxon>Copepoda</taxon>
        <taxon>Siphonostomatoida</taxon>
        <taxon>Caligidae</taxon>
        <taxon>Lepeophtheirus</taxon>
    </lineage>
</organism>
<dbReference type="EMBL" id="HACA01000036">
    <property type="protein sequence ID" value="CDW17397.1"/>
    <property type="molecule type" value="Transcribed_RNA"/>
</dbReference>
<sequence length="78" mass="8893">MICLDLKFLPSNKFGKISSSQLLPESDLHMKCGTIFLLSSVTSQYLKHVQTHLYSHDALPFCRIFPGSLFSKVHFEFS</sequence>
<dbReference type="AlphaFoldDB" id="A0A0K2SVJ5"/>
<proteinExistence type="predicted"/>
<name>A0A0K2SVJ5_LEPSM</name>